<organism evidence="1 2">
    <name type="scientific">Paenibacillus ferrarius</name>
    <dbReference type="NCBI Taxonomy" id="1469647"/>
    <lineage>
        <taxon>Bacteria</taxon>
        <taxon>Bacillati</taxon>
        <taxon>Bacillota</taxon>
        <taxon>Bacilli</taxon>
        <taxon>Bacillales</taxon>
        <taxon>Paenibacillaceae</taxon>
        <taxon>Paenibacillus</taxon>
    </lineage>
</organism>
<evidence type="ECO:0000313" key="1">
    <source>
        <dbReference type="EMBL" id="OPH56721.1"/>
    </source>
</evidence>
<accession>A0A1V4HIK0</accession>
<dbReference type="EMBL" id="MBTG01000015">
    <property type="protein sequence ID" value="OPH56721.1"/>
    <property type="molecule type" value="Genomic_DNA"/>
</dbReference>
<evidence type="ECO:0000313" key="2">
    <source>
        <dbReference type="Proteomes" id="UP000190626"/>
    </source>
</evidence>
<dbReference type="AlphaFoldDB" id="A0A1V4HIK0"/>
<proteinExistence type="predicted"/>
<dbReference type="Proteomes" id="UP000190626">
    <property type="component" value="Unassembled WGS sequence"/>
</dbReference>
<comment type="caution">
    <text evidence="1">The sequence shown here is derived from an EMBL/GenBank/DDBJ whole genome shotgun (WGS) entry which is preliminary data.</text>
</comment>
<protein>
    <recommendedName>
        <fullName evidence="3">Helix-turn-helix type 11 domain-containing protein</fullName>
    </recommendedName>
</protein>
<dbReference type="OrthoDB" id="2624852at2"/>
<keyword evidence="2" id="KW-1185">Reference proteome</keyword>
<sequence>MLEQKRRLFMQQMPPFVHGSNVIPLHMKKHSNVQKPLGSTSANFHSDLWELRKQLVLQLAERRNGTIHLLDVAAECNVSIRIAANWLKHLAMEGILSLVAGQQKIMAYSVNEAGSGQK</sequence>
<gene>
    <name evidence="1" type="ORF">BC351_27685</name>
</gene>
<name>A0A1V4HIK0_9BACL</name>
<reference evidence="2" key="1">
    <citation type="submission" date="2016-07" db="EMBL/GenBank/DDBJ databases">
        <authorList>
            <person name="Florea S."/>
            <person name="Webb J.S."/>
            <person name="Jaromczyk J."/>
            <person name="Schardl C.L."/>
        </authorList>
    </citation>
    <scope>NUCLEOTIDE SEQUENCE [LARGE SCALE GENOMIC DNA]</scope>
    <source>
        <strain evidence="2">CY1</strain>
    </source>
</reference>
<dbReference type="RefSeq" id="WP_079414184.1">
    <property type="nucleotide sequence ID" value="NZ_MBTG01000015.1"/>
</dbReference>
<evidence type="ECO:0008006" key="3">
    <source>
        <dbReference type="Google" id="ProtNLM"/>
    </source>
</evidence>